<name>A0A849BM66_9ACTN</name>
<dbReference type="Gene3D" id="3.90.550.10">
    <property type="entry name" value="Spore Coat Polysaccharide Biosynthesis Protein SpsA, Chain A"/>
    <property type="match status" value="1"/>
</dbReference>
<keyword evidence="3" id="KW-0328">Glycosyltransferase</keyword>
<evidence type="ECO:0000256" key="9">
    <source>
        <dbReference type="ARBA" id="ARBA00040345"/>
    </source>
</evidence>
<evidence type="ECO:0000256" key="2">
    <source>
        <dbReference type="ARBA" id="ARBA00022475"/>
    </source>
</evidence>
<dbReference type="PANTHER" id="PTHR43646">
    <property type="entry name" value="GLYCOSYLTRANSFERASE"/>
    <property type="match status" value="1"/>
</dbReference>
<dbReference type="InterPro" id="IPR001173">
    <property type="entry name" value="Glyco_trans_2-like"/>
</dbReference>
<evidence type="ECO:0000256" key="4">
    <source>
        <dbReference type="ARBA" id="ARBA00022679"/>
    </source>
</evidence>
<keyword evidence="12" id="KW-1185">Reference proteome</keyword>
<dbReference type="RefSeq" id="WP_171201751.1">
    <property type="nucleotide sequence ID" value="NZ_BAAANP010000021.1"/>
</dbReference>
<proteinExistence type="inferred from homology"/>
<dbReference type="InterPro" id="IPR029044">
    <property type="entry name" value="Nucleotide-diphossugar_trans"/>
</dbReference>
<feature type="domain" description="Glycosyltransferase 2-like" evidence="10">
    <location>
        <begin position="8"/>
        <end position="118"/>
    </location>
</feature>
<evidence type="ECO:0000256" key="6">
    <source>
        <dbReference type="ARBA" id="ARBA00037281"/>
    </source>
</evidence>
<evidence type="ECO:0000256" key="3">
    <source>
        <dbReference type="ARBA" id="ARBA00022676"/>
    </source>
</evidence>
<keyword evidence="5" id="KW-0472">Membrane</keyword>
<evidence type="ECO:0000256" key="7">
    <source>
        <dbReference type="ARBA" id="ARBA00037904"/>
    </source>
</evidence>
<dbReference type="SUPFAM" id="SSF53448">
    <property type="entry name" value="Nucleotide-diphospho-sugar transferases"/>
    <property type="match status" value="1"/>
</dbReference>
<comment type="caution">
    <text evidence="11">The sequence shown here is derived from an EMBL/GenBank/DDBJ whole genome shotgun (WGS) entry which is preliminary data.</text>
</comment>
<accession>A0A849BM66</accession>
<keyword evidence="4 11" id="KW-0808">Transferase</keyword>
<dbReference type="AlphaFoldDB" id="A0A849BM66"/>
<evidence type="ECO:0000259" key="10">
    <source>
        <dbReference type="Pfam" id="PF00535"/>
    </source>
</evidence>
<comment type="similarity">
    <text evidence="8">Belongs to the glycosyltransferase 2 family. CrtQ subfamily.</text>
</comment>
<keyword evidence="2" id="KW-1003">Cell membrane</keyword>
<evidence type="ECO:0000256" key="5">
    <source>
        <dbReference type="ARBA" id="ARBA00023136"/>
    </source>
</evidence>
<reference evidence="11 12" key="1">
    <citation type="submission" date="2020-05" db="EMBL/GenBank/DDBJ databases">
        <title>MicrobeNet Type strains.</title>
        <authorList>
            <person name="Nicholson A.C."/>
        </authorList>
    </citation>
    <scope>NUCLEOTIDE SEQUENCE [LARGE SCALE GENOMIC DNA]</scope>
    <source>
        <strain evidence="11 12">JCM 14547</strain>
    </source>
</reference>
<dbReference type="EMBL" id="JABEMA010000011">
    <property type="protein sequence ID" value="NNH21892.1"/>
    <property type="molecule type" value="Genomic_DNA"/>
</dbReference>
<evidence type="ECO:0000313" key="11">
    <source>
        <dbReference type="EMBL" id="NNH21892.1"/>
    </source>
</evidence>
<dbReference type="GO" id="GO:0016757">
    <property type="term" value="F:glycosyltransferase activity"/>
    <property type="evidence" value="ECO:0007669"/>
    <property type="project" value="UniProtKB-KW"/>
</dbReference>
<protein>
    <recommendedName>
        <fullName evidence="9">4,4'-diaponeurosporenoate glycosyltransferase</fullName>
    </recommendedName>
</protein>
<dbReference type="Proteomes" id="UP000555552">
    <property type="component" value="Unassembled WGS sequence"/>
</dbReference>
<comment type="function">
    <text evidence="6">Catalyzes the glycosylation of 4,4'-diaponeurosporenoate, i.e. the esterification of glucose at the C1'' position with the carboxyl group of 4,4'-diaponeurosporenic acid, to form glycosyl-4,4'-diaponeurosporenoate. This is a step in the biosynthesis of staphyloxanthin, an orange pigment present in most staphylococci strains.</text>
</comment>
<organism evidence="11 12">
    <name type="scientific">Pseudokineococcus marinus</name>
    <dbReference type="NCBI Taxonomy" id="351215"/>
    <lineage>
        <taxon>Bacteria</taxon>
        <taxon>Bacillati</taxon>
        <taxon>Actinomycetota</taxon>
        <taxon>Actinomycetes</taxon>
        <taxon>Kineosporiales</taxon>
        <taxon>Kineosporiaceae</taxon>
        <taxon>Pseudokineococcus</taxon>
    </lineage>
</organism>
<dbReference type="GO" id="GO:0005886">
    <property type="term" value="C:plasma membrane"/>
    <property type="evidence" value="ECO:0007669"/>
    <property type="project" value="UniProtKB-SubCell"/>
</dbReference>
<evidence type="ECO:0000256" key="1">
    <source>
        <dbReference type="ARBA" id="ARBA00004236"/>
    </source>
</evidence>
<dbReference type="PANTHER" id="PTHR43646:SF2">
    <property type="entry name" value="GLYCOSYLTRANSFERASE 2-LIKE DOMAIN-CONTAINING PROTEIN"/>
    <property type="match status" value="1"/>
</dbReference>
<gene>
    <name evidence="11" type="ORF">HLB09_02080</name>
</gene>
<evidence type="ECO:0000313" key="12">
    <source>
        <dbReference type="Proteomes" id="UP000555552"/>
    </source>
</evidence>
<evidence type="ECO:0000256" key="8">
    <source>
        <dbReference type="ARBA" id="ARBA00038120"/>
    </source>
</evidence>
<sequence>MSGQARASVVVRTFDSAGTVEATFRSLRDQDVPVEVVVVDSGSTDGTLELAGSWADRVVHVPRDDFSFGGALNQGASAAAARVHVALSSHSTLPRVDWVRTAAQHVEDGASAACGATVDPWGRVLEGPFRAGAGELAANRWWGFTNHASAWAAEVWREHPFDERLTATEDKEWSWRVVTGDRYLVVDPALVVPGAHRRDRGIRSYYRRLVKEQTSVAHLRPVPPYGLLDAARDLRRPVGEVPYLSGAGPWGRTRAVEVAARWRAATVSGRAED</sequence>
<dbReference type="Pfam" id="PF00535">
    <property type="entry name" value="Glycos_transf_2"/>
    <property type="match status" value="1"/>
</dbReference>
<comment type="pathway">
    <text evidence="7">Carotenoid biosynthesis; staphyloxanthin biosynthesis; staphyloxanthin from farnesyl diphosphate: step 4/5.</text>
</comment>
<comment type="subcellular location">
    <subcellularLocation>
        <location evidence="1">Cell membrane</location>
    </subcellularLocation>
</comment>